<keyword evidence="1 3" id="KW-0378">Hydrolase</keyword>
<name>A0A956RMQ6_UNCEI</name>
<sequence length="188" mass="20361">MATVREGQRGVLLVVDVQVGVVGEAWDAPRIIGNLARLVERARTESVPVIWVQHSADDLPQDSPAWQLVPELVPAEGEPRVHKRFESSFEETSLEHELARLGATHITLAGAATNWCIRATAYGALDRGYDVTLVEDAHTTGSLEFSDGVRIEAAHIVRELNTVFTWLTYPGRKSGTAKAAEVVLGGAA</sequence>
<dbReference type="InterPro" id="IPR036380">
    <property type="entry name" value="Isochorismatase-like_sf"/>
</dbReference>
<dbReference type="PANTHER" id="PTHR43540:SF6">
    <property type="entry name" value="ISOCHORISMATASE-LIKE DOMAIN-CONTAINING PROTEIN"/>
    <property type="match status" value="1"/>
</dbReference>
<dbReference type="GO" id="GO:0016787">
    <property type="term" value="F:hydrolase activity"/>
    <property type="evidence" value="ECO:0007669"/>
    <property type="project" value="UniProtKB-KW"/>
</dbReference>
<dbReference type="Proteomes" id="UP000697710">
    <property type="component" value="Unassembled WGS sequence"/>
</dbReference>
<dbReference type="InterPro" id="IPR000868">
    <property type="entry name" value="Isochorismatase-like_dom"/>
</dbReference>
<evidence type="ECO:0000256" key="1">
    <source>
        <dbReference type="ARBA" id="ARBA00022801"/>
    </source>
</evidence>
<organism evidence="3 4">
    <name type="scientific">Eiseniibacteriota bacterium</name>
    <dbReference type="NCBI Taxonomy" id="2212470"/>
    <lineage>
        <taxon>Bacteria</taxon>
        <taxon>Candidatus Eiseniibacteriota</taxon>
    </lineage>
</organism>
<feature type="domain" description="Isochorismatase-like" evidence="2">
    <location>
        <begin position="11"/>
        <end position="146"/>
    </location>
</feature>
<dbReference type="Pfam" id="PF00857">
    <property type="entry name" value="Isochorismatase"/>
    <property type="match status" value="1"/>
</dbReference>
<accession>A0A956RMQ6</accession>
<comment type="caution">
    <text evidence="3">The sequence shown here is derived from an EMBL/GenBank/DDBJ whole genome shotgun (WGS) entry which is preliminary data.</text>
</comment>
<dbReference type="SUPFAM" id="SSF52499">
    <property type="entry name" value="Isochorismatase-like hydrolases"/>
    <property type="match status" value="1"/>
</dbReference>
<reference evidence="3" key="1">
    <citation type="submission" date="2020-04" db="EMBL/GenBank/DDBJ databases">
        <authorList>
            <person name="Zhang T."/>
        </authorList>
    </citation>
    <scope>NUCLEOTIDE SEQUENCE</scope>
    <source>
        <strain evidence="3">HKST-UBA01</strain>
    </source>
</reference>
<gene>
    <name evidence="3" type="ORF">KC729_03320</name>
</gene>
<dbReference type="Gene3D" id="3.40.50.850">
    <property type="entry name" value="Isochorismatase-like"/>
    <property type="match status" value="1"/>
</dbReference>
<dbReference type="PANTHER" id="PTHR43540">
    <property type="entry name" value="PEROXYUREIDOACRYLATE/UREIDOACRYLATE AMIDOHYDROLASE-RELATED"/>
    <property type="match status" value="1"/>
</dbReference>
<evidence type="ECO:0000313" key="3">
    <source>
        <dbReference type="EMBL" id="MCA9726686.1"/>
    </source>
</evidence>
<dbReference type="EMBL" id="JAGQHR010000056">
    <property type="protein sequence ID" value="MCA9726686.1"/>
    <property type="molecule type" value="Genomic_DNA"/>
</dbReference>
<evidence type="ECO:0000259" key="2">
    <source>
        <dbReference type="Pfam" id="PF00857"/>
    </source>
</evidence>
<protein>
    <submittedName>
        <fullName evidence="3">Cysteine hydrolase</fullName>
    </submittedName>
</protein>
<reference evidence="3" key="2">
    <citation type="journal article" date="2021" name="Microbiome">
        <title>Successional dynamics and alternative stable states in a saline activated sludge microbial community over 9 years.</title>
        <authorList>
            <person name="Wang Y."/>
            <person name="Ye J."/>
            <person name="Ju F."/>
            <person name="Liu L."/>
            <person name="Boyd J.A."/>
            <person name="Deng Y."/>
            <person name="Parks D.H."/>
            <person name="Jiang X."/>
            <person name="Yin X."/>
            <person name="Woodcroft B.J."/>
            <person name="Tyson G.W."/>
            <person name="Hugenholtz P."/>
            <person name="Polz M.F."/>
            <person name="Zhang T."/>
        </authorList>
    </citation>
    <scope>NUCLEOTIDE SEQUENCE</scope>
    <source>
        <strain evidence="3">HKST-UBA01</strain>
    </source>
</reference>
<dbReference type="InterPro" id="IPR050272">
    <property type="entry name" value="Isochorismatase-like_hydrls"/>
</dbReference>
<dbReference type="AlphaFoldDB" id="A0A956RMQ6"/>
<evidence type="ECO:0000313" key="4">
    <source>
        <dbReference type="Proteomes" id="UP000697710"/>
    </source>
</evidence>
<proteinExistence type="predicted"/>